<keyword evidence="6" id="KW-1185">Reference proteome</keyword>
<dbReference type="Gene3D" id="3.40.50.150">
    <property type="entry name" value="Vaccinia Virus protein VP39"/>
    <property type="match status" value="1"/>
</dbReference>
<evidence type="ECO:0000256" key="3">
    <source>
        <dbReference type="ARBA" id="ARBA00022691"/>
    </source>
</evidence>
<dbReference type="PIRSF" id="PIRSF005739">
    <property type="entry name" value="O-mtase"/>
    <property type="match status" value="1"/>
</dbReference>
<name>A0A1I6BUL7_9BACI</name>
<evidence type="ECO:0000313" key="5">
    <source>
        <dbReference type="EMBL" id="SFQ84610.1"/>
    </source>
</evidence>
<dbReference type="Gene3D" id="1.10.10.10">
    <property type="entry name" value="Winged helix-like DNA-binding domain superfamily/Winged helix DNA-binding domain"/>
    <property type="match status" value="1"/>
</dbReference>
<protein>
    <submittedName>
        <fullName evidence="5">Dimerisation domain-containing protein</fullName>
    </submittedName>
</protein>
<dbReference type="InterPro" id="IPR036390">
    <property type="entry name" value="WH_DNA-bd_sf"/>
</dbReference>
<dbReference type="InterPro" id="IPR012967">
    <property type="entry name" value="COMT_dimerisation"/>
</dbReference>
<dbReference type="Pfam" id="PF08100">
    <property type="entry name" value="Dimerisation"/>
    <property type="match status" value="1"/>
</dbReference>
<dbReference type="RefSeq" id="WP_061804076.1">
    <property type="nucleotide sequence ID" value="NZ_FOXX01000014.1"/>
</dbReference>
<dbReference type="Pfam" id="PF13489">
    <property type="entry name" value="Methyltransf_23"/>
    <property type="match status" value="1"/>
</dbReference>
<dbReference type="GeneID" id="93712786"/>
<comment type="caution">
    <text evidence="5">The sequence shown here is derived from an EMBL/GenBank/DDBJ whole genome shotgun (WGS) entry which is preliminary data.</text>
</comment>
<dbReference type="CDD" id="cd02440">
    <property type="entry name" value="AdoMet_MTases"/>
    <property type="match status" value="1"/>
</dbReference>
<sequence>MEKVNSTTKDINLKDLLDLNYGFVKSKILDFSLKLNLFDIVESTCKNQVEAISEITSIKKENVKKLLEALVYMGLLSKKSDIYLNTSKYLCSSSKDYIGEHLTLVFKQWDSWGALDTIMLKNERNDNSHLLLHMKKKSYNLASPLVERLLSTLPCNFDNTRILDYHCGEGEWTYALSRKYSEAVIDAFDHEEYREAFNERMKTNYRNHKDNIKFICKINDKYDYIILSNFLRFYDKEYSKTLLGSLQRYLKDNGKIIIYDVFHIDREDKPSIANLLDLSMLVNTCNGGVLTINEACSLLEDVGLQIENIFDTKPYPILIARSEKY</sequence>
<dbReference type="SUPFAM" id="SSF53335">
    <property type="entry name" value="S-adenosyl-L-methionine-dependent methyltransferases"/>
    <property type="match status" value="1"/>
</dbReference>
<keyword evidence="3" id="KW-0949">S-adenosyl-L-methionine</keyword>
<proteinExistence type="predicted"/>
<dbReference type="SUPFAM" id="SSF46785">
    <property type="entry name" value="Winged helix' DNA-binding domain"/>
    <property type="match status" value="1"/>
</dbReference>
<dbReference type="PANTHER" id="PTHR43712">
    <property type="entry name" value="PUTATIVE (AFU_ORTHOLOGUE AFUA_4G14580)-RELATED"/>
    <property type="match status" value="1"/>
</dbReference>
<keyword evidence="1" id="KW-0489">Methyltransferase</keyword>
<dbReference type="Proteomes" id="UP000182762">
    <property type="component" value="Unassembled WGS sequence"/>
</dbReference>
<dbReference type="InterPro" id="IPR036388">
    <property type="entry name" value="WH-like_DNA-bd_sf"/>
</dbReference>
<dbReference type="EMBL" id="FOXX01000014">
    <property type="protein sequence ID" value="SFQ84610.1"/>
    <property type="molecule type" value="Genomic_DNA"/>
</dbReference>
<evidence type="ECO:0000256" key="1">
    <source>
        <dbReference type="ARBA" id="ARBA00022603"/>
    </source>
</evidence>
<accession>A0A1I6BUL7</accession>
<evidence type="ECO:0000256" key="2">
    <source>
        <dbReference type="ARBA" id="ARBA00022679"/>
    </source>
</evidence>
<gene>
    <name evidence="5" type="ORF">SAMN02745910_04229</name>
</gene>
<reference evidence="5 6" key="1">
    <citation type="submission" date="2016-10" db="EMBL/GenBank/DDBJ databases">
        <authorList>
            <person name="Varghese N."/>
            <person name="Submissions S."/>
        </authorList>
    </citation>
    <scope>NUCLEOTIDE SEQUENCE [LARGE SCALE GENOMIC DNA]</scope>
    <source>
        <strain evidence="5 6">DSM 13796</strain>
    </source>
</reference>
<dbReference type="PANTHER" id="PTHR43712:SF2">
    <property type="entry name" value="O-METHYLTRANSFERASE CICE"/>
    <property type="match status" value="1"/>
</dbReference>
<dbReference type="InterPro" id="IPR029063">
    <property type="entry name" value="SAM-dependent_MTases_sf"/>
</dbReference>
<dbReference type="InterPro" id="IPR016461">
    <property type="entry name" value="COMT-like"/>
</dbReference>
<evidence type="ECO:0000259" key="4">
    <source>
        <dbReference type="Pfam" id="PF08100"/>
    </source>
</evidence>
<keyword evidence="2" id="KW-0808">Transferase</keyword>
<feature type="domain" description="O-methyltransferase dimerisation" evidence="4">
    <location>
        <begin position="18"/>
        <end position="86"/>
    </location>
</feature>
<evidence type="ECO:0000313" key="6">
    <source>
        <dbReference type="Proteomes" id="UP000182762"/>
    </source>
</evidence>
<organism evidence="5 6">
    <name type="scientific">Priestia endophytica DSM 13796</name>
    <dbReference type="NCBI Taxonomy" id="1121089"/>
    <lineage>
        <taxon>Bacteria</taxon>
        <taxon>Bacillati</taxon>
        <taxon>Bacillota</taxon>
        <taxon>Bacilli</taxon>
        <taxon>Bacillales</taxon>
        <taxon>Bacillaceae</taxon>
        <taxon>Priestia</taxon>
    </lineage>
</organism>